<keyword evidence="2" id="KW-1185">Reference proteome</keyword>
<protein>
    <recommendedName>
        <fullName evidence="3">Lipoprotein</fullName>
    </recommendedName>
</protein>
<dbReference type="Proteomes" id="UP000016648">
    <property type="component" value="Unassembled WGS sequence"/>
</dbReference>
<comment type="caution">
    <text evidence="1">The sequence shown here is derived from an EMBL/GenBank/DDBJ whole genome shotgun (WGS) entry which is preliminary data.</text>
</comment>
<evidence type="ECO:0008006" key="3">
    <source>
        <dbReference type="Google" id="ProtNLM"/>
    </source>
</evidence>
<dbReference type="AlphaFoldDB" id="U2NPR8"/>
<evidence type="ECO:0000313" key="2">
    <source>
        <dbReference type="Proteomes" id="UP000016648"/>
    </source>
</evidence>
<name>U2NPR8_9BACT</name>
<dbReference type="EMBL" id="AWEY01000008">
    <property type="protein sequence ID" value="ERK40035.1"/>
    <property type="molecule type" value="Genomic_DNA"/>
</dbReference>
<sequence>MSHYFYNFAGMKSGTILCMLVGLLLTGCRPTADDRAQAALQQIEQLYAEGRYQAALDSIRSLRAHHPQAVDARKKALRLWQEASLRLTQQDVGKTDSLLQATIARIPREPDRYKRNLLGVKRDSLQARYEALCGTVRVIRSKMKGKQ</sequence>
<reference evidence="1 2" key="1">
    <citation type="submission" date="2013-08" db="EMBL/GenBank/DDBJ databases">
        <authorList>
            <person name="Durkin A.S."/>
            <person name="Haft D.R."/>
            <person name="McCorrison J."/>
            <person name="Torralba M."/>
            <person name="Gillis M."/>
            <person name="Haft D.H."/>
            <person name="Methe B."/>
            <person name="Sutton G."/>
            <person name="Nelson K.E."/>
        </authorList>
    </citation>
    <scope>NUCLEOTIDE SEQUENCE [LARGE SCALE GENOMIC DNA]</scope>
    <source>
        <strain evidence="1 2">F0067</strain>
    </source>
</reference>
<evidence type="ECO:0000313" key="1">
    <source>
        <dbReference type="EMBL" id="ERK40035.1"/>
    </source>
</evidence>
<accession>U2NPR8</accession>
<proteinExistence type="predicted"/>
<gene>
    <name evidence="1" type="ORF">HMPREF9135_0286</name>
</gene>
<organism evidence="1 2">
    <name type="scientific">Segatella baroniae F0067</name>
    <dbReference type="NCBI Taxonomy" id="1115809"/>
    <lineage>
        <taxon>Bacteria</taxon>
        <taxon>Pseudomonadati</taxon>
        <taxon>Bacteroidota</taxon>
        <taxon>Bacteroidia</taxon>
        <taxon>Bacteroidales</taxon>
        <taxon>Prevotellaceae</taxon>
        <taxon>Segatella</taxon>
    </lineage>
</organism>
<dbReference type="PATRIC" id="fig|1115809.3.peg.767"/>